<name>A0ACC4AEJ3_POPAL</name>
<sequence length="449" mass="48914">MSNSSREDSPDWLRSFQAPALTLSSDSASSLKASPYRDDTVHSQSSKEGNDLVGPTTADAPSNKSSKPKGGAKKKKRKGDGDDGEDVKDGTFVNHTKEPHASNHSVWALSSDSESCPDNSPARDPRKNKIEESRNNEDLILMHSREVSPVKKASKSKSPKKLSKGEGHAPKNGKNGNDNLQSKVTGNHGDAEITEEDTSEKHINAHVSTSRLPLVLSEKVQRSKALVECEGESIDLSGDMGAVGRVVIPDTPSGNSEMYLDLKGTIYRTTIVPSRTFCVVSFGQSEAKIEAIMNDFIQLKTQSNVYEAETMVEGTLEGFSFNSEDETDKITKATAHQTDQNEGVEEPANGKTKRKPVKSSGVARKKGKTAVGKPQPVKKHLVLFYNSPTLRAGFVRFFTIPNDAGCSVELLYSSKADKIPSMFIRLGNHRSCVCPIRRLDPVPEIRSLF</sequence>
<accession>A0ACC4AEJ3</accession>
<comment type="caution">
    <text evidence="1">The sequence shown here is derived from an EMBL/GenBank/DDBJ whole genome shotgun (WGS) entry which is preliminary data.</text>
</comment>
<reference evidence="1 2" key="1">
    <citation type="journal article" date="2024" name="Plant Biotechnol. J.">
        <title>Genome and CRISPR/Cas9 system of a widespread forest tree (Populus alba) in the world.</title>
        <authorList>
            <person name="Liu Y.J."/>
            <person name="Jiang P.F."/>
            <person name="Han X.M."/>
            <person name="Li X.Y."/>
            <person name="Wang H.M."/>
            <person name="Wang Y.J."/>
            <person name="Wang X.X."/>
            <person name="Zeng Q.Y."/>
        </authorList>
    </citation>
    <scope>NUCLEOTIDE SEQUENCE [LARGE SCALE GENOMIC DNA]</scope>
    <source>
        <strain evidence="2">cv. PAL-ZL1</strain>
    </source>
</reference>
<proteinExistence type="predicted"/>
<gene>
    <name evidence="1" type="ORF">D5086_033996</name>
</gene>
<protein>
    <submittedName>
        <fullName evidence="1">Uncharacterized protein</fullName>
    </submittedName>
</protein>
<dbReference type="EMBL" id="RCHU02000037">
    <property type="protein sequence ID" value="KAL3564570.1"/>
    <property type="molecule type" value="Genomic_DNA"/>
</dbReference>
<evidence type="ECO:0000313" key="1">
    <source>
        <dbReference type="EMBL" id="KAL3564570.1"/>
    </source>
</evidence>
<evidence type="ECO:0000313" key="2">
    <source>
        <dbReference type="Proteomes" id="UP000309997"/>
    </source>
</evidence>
<keyword evidence="2" id="KW-1185">Reference proteome</keyword>
<dbReference type="Proteomes" id="UP000309997">
    <property type="component" value="Unassembled WGS sequence"/>
</dbReference>
<organism evidence="1 2">
    <name type="scientific">Populus alba</name>
    <name type="common">White poplar</name>
    <dbReference type="NCBI Taxonomy" id="43335"/>
    <lineage>
        <taxon>Eukaryota</taxon>
        <taxon>Viridiplantae</taxon>
        <taxon>Streptophyta</taxon>
        <taxon>Embryophyta</taxon>
        <taxon>Tracheophyta</taxon>
        <taxon>Spermatophyta</taxon>
        <taxon>Magnoliopsida</taxon>
        <taxon>eudicotyledons</taxon>
        <taxon>Gunneridae</taxon>
        <taxon>Pentapetalae</taxon>
        <taxon>rosids</taxon>
        <taxon>fabids</taxon>
        <taxon>Malpighiales</taxon>
        <taxon>Salicaceae</taxon>
        <taxon>Saliceae</taxon>
        <taxon>Populus</taxon>
    </lineage>
</organism>